<evidence type="ECO:0000313" key="4">
    <source>
        <dbReference type="Proteomes" id="UP001597453"/>
    </source>
</evidence>
<evidence type="ECO:0000256" key="1">
    <source>
        <dbReference type="ARBA" id="ARBA00008812"/>
    </source>
</evidence>
<reference evidence="4" key="1">
    <citation type="journal article" date="2019" name="Int. J. Syst. Evol. Microbiol.">
        <title>The Global Catalogue of Microorganisms (GCM) 10K type strain sequencing project: providing services to taxonomists for standard genome sequencing and annotation.</title>
        <authorList>
            <consortium name="The Broad Institute Genomics Platform"/>
            <consortium name="The Broad Institute Genome Sequencing Center for Infectious Disease"/>
            <person name="Wu L."/>
            <person name="Ma J."/>
        </authorList>
    </citation>
    <scope>NUCLEOTIDE SEQUENCE [LARGE SCALE GENOMIC DNA]</scope>
    <source>
        <strain evidence="4">TISTR 1511</strain>
    </source>
</reference>
<dbReference type="Gene3D" id="2.40.128.110">
    <property type="entry name" value="Lipid/polyisoprenoid-binding, YceI-like"/>
    <property type="match status" value="1"/>
</dbReference>
<dbReference type="PANTHER" id="PTHR34406">
    <property type="entry name" value="PROTEIN YCEI"/>
    <property type="match status" value="1"/>
</dbReference>
<evidence type="ECO:0000259" key="2">
    <source>
        <dbReference type="SMART" id="SM00867"/>
    </source>
</evidence>
<dbReference type="Proteomes" id="UP001597453">
    <property type="component" value="Unassembled WGS sequence"/>
</dbReference>
<gene>
    <name evidence="3" type="ORF">ACFSUQ_06940</name>
</gene>
<dbReference type="PANTHER" id="PTHR34406:SF1">
    <property type="entry name" value="PROTEIN YCEI"/>
    <property type="match status" value="1"/>
</dbReference>
<dbReference type="Pfam" id="PF04264">
    <property type="entry name" value="YceI"/>
    <property type="match status" value="1"/>
</dbReference>
<sequence length="206" mass="22044">MTTQIATGTWTIDATHTSVGFQVRHLAVSKVRGTFDNVAGTIEIAENITDSKVNGTVEVASVNTRNADRDNHLRTGDFFAADEFPEITFTSTEITGEGDELKVTGDFTMRGVTKPVTFDVEIGGVLPNNGYGAQVLGFEATTTINRKEFGVSFNMATEAGGLTLGEDVKIVIEGEAKPRRLVPRVCAATGYVSRSIAGVQCRAHRA</sequence>
<organism evidence="3 4">
    <name type="scientific">Gulosibacter bifidus</name>
    <dbReference type="NCBI Taxonomy" id="272239"/>
    <lineage>
        <taxon>Bacteria</taxon>
        <taxon>Bacillati</taxon>
        <taxon>Actinomycetota</taxon>
        <taxon>Actinomycetes</taxon>
        <taxon>Micrococcales</taxon>
        <taxon>Microbacteriaceae</taxon>
        <taxon>Gulosibacter</taxon>
    </lineage>
</organism>
<accession>A0ABW5RLX2</accession>
<feature type="domain" description="Lipid/polyisoprenoid-binding YceI-like" evidence="2">
    <location>
        <begin position="9"/>
        <end position="177"/>
    </location>
</feature>
<proteinExistence type="inferred from homology"/>
<dbReference type="InterPro" id="IPR036761">
    <property type="entry name" value="TTHA0802/YceI-like_sf"/>
</dbReference>
<comment type="caution">
    <text evidence="3">The sequence shown here is derived from an EMBL/GenBank/DDBJ whole genome shotgun (WGS) entry which is preliminary data.</text>
</comment>
<dbReference type="SUPFAM" id="SSF101874">
    <property type="entry name" value="YceI-like"/>
    <property type="match status" value="1"/>
</dbReference>
<dbReference type="InterPro" id="IPR007372">
    <property type="entry name" value="Lipid/polyisoprenoid-bd_YceI"/>
</dbReference>
<dbReference type="RefSeq" id="WP_083524515.1">
    <property type="nucleotide sequence ID" value="NZ_JBHUNF010000004.1"/>
</dbReference>
<comment type="similarity">
    <text evidence="1">Belongs to the UPF0312 family.</text>
</comment>
<protein>
    <submittedName>
        <fullName evidence="3">YceI family protein</fullName>
    </submittedName>
</protein>
<keyword evidence="4" id="KW-1185">Reference proteome</keyword>
<dbReference type="SMART" id="SM00867">
    <property type="entry name" value="YceI"/>
    <property type="match status" value="1"/>
</dbReference>
<name>A0ABW5RLX2_9MICO</name>
<dbReference type="EMBL" id="JBHUNF010000004">
    <property type="protein sequence ID" value="MFD2675027.1"/>
    <property type="molecule type" value="Genomic_DNA"/>
</dbReference>
<evidence type="ECO:0000313" key="3">
    <source>
        <dbReference type="EMBL" id="MFD2675027.1"/>
    </source>
</evidence>